<comment type="subcellular location">
    <subcellularLocation>
        <location evidence="1">Cell membrane</location>
        <topology evidence="1">Multi-pass membrane protein</topology>
    </subcellularLocation>
</comment>
<evidence type="ECO:0000256" key="4">
    <source>
        <dbReference type="ARBA" id="ARBA00022692"/>
    </source>
</evidence>
<evidence type="ECO:0000313" key="10">
    <source>
        <dbReference type="Proteomes" id="UP001630303"/>
    </source>
</evidence>
<feature type="transmembrane region" description="Helical" evidence="8">
    <location>
        <begin position="6"/>
        <end position="23"/>
    </location>
</feature>
<keyword evidence="3" id="KW-1003">Cell membrane</keyword>
<evidence type="ECO:0000256" key="8">
    <source>
        <dbReference type="SAM" id="Phobius"/>
    </source>
</evidence>
<reference evidence="9 10" key="1">
    <citation type="submission" date="2023-03" db="EMBL/GenBank/DDBJ databases">
        <title>MT1 and MT2 Draft Genomes of Novel Species.</title>
        <authorList>
            <person name="Venkateswaran K."/>
        </authorList>
    </citation>
    <scope>NUCLEOTIDE SEQUENCE [LARGE SCALE GENOMIC DNA]</scope>
    <source>
        <strain evidence="9 10">IF8SW-P5</strain>
    </source>
</reference>
<feature type="transmembrane region" description="Helical" evidence="8">
    <location>
        <begin position="70"/>
        <end position="95"/>
    </location>
</feature>
<dbReference type="InterPro" id="IPR039428">
    <property type="entry name" value="NUOK/Mnh_C1-like"/>
</dbReference>
<dbReference type="PANTHER" id="PTHR34583:SF2">
    <property type="entry name" value="ANTIPORTER SUBUNIT MNHC2-RELATED"/>
    <property type="match status" value="1"/>
</dbReference>
<dbReference type="Proteomes" id="UP001630303">
    <property type="component" value="Unassembled WGS sequence"/>
</dbReference>
<keyword evidence="6 8" id="KW-0472">Membrane</keyword>
<protein>
    <submittedName>
        <fullName evidence="9">Na(+)/H(+) antiporter subunit C</fullName>
    </submittedName>
</protein>
<dbReference type="Gene3D" id="1.10.287.3510">
    <property type="match status" value="1"/>
</dbReference>
<keyword evidence="4 8" id="KW-0812">Transmembrane</keyword>
<proteinExistence type="inferred from homology"/>
<evidence type="ECO:0000256" key="3">
    <source>
        <dbReference type="ARBA" id="ARBA00022475"/>
    </source>
</evidence>
<keyword evidence="10" id="KW-1185">Reference proteome</keyword>
<evidence type="ECO:0000256" key="7">
    <source>
        <dbReference type="SAM" id="MobiDB-lite"/>
    </source>
</evidence>
<dbReference type="Pfam" id="PF00420">
    <property type="entry name" value="Oxidored_q2"/>
    <property type="match status" value="1"/>
</dbReference>
<feature type="region of interest" description="Disordered" evidence="7">
    <location>
        <begin position="163"/>
        <end position="211"/>
    </location>
</feature>
<sequence length="211" mass="22750">MSVSFVLIVVMAVLFACGVYAMLERSLTRVLIGFLLLGNAANLLLLIVMGQPGVAPFYDGETDSADMSDALPQALALTAIVITFGISAFLLALIYRSWQLGQADTVIDDAEDVAIRTRTAAEPEDAIDDESRSDDEDVTTDFVGDMVSPIRILQQGDMSRLVNDAPVDRVAVGRDRPQGDTRRPEGDERRSDDGELGADGDARDPEDGDRS</sequence>
<gene>
    <name evidence="9" type="ORF">P5G46_09240</name>
</gene>
<accession>A0ABW9GIK6</accession>
<evidence type="ECO:0000313" key="9">
    <source>
        <dbReference type="EMBL" id="MFM2720685.1"/>
    </source>
</evidence>
<comment type="similarity">
    <text evidence="2">Belongs to the CPA3 antiporters (TC 2.A.63) subunit C family.</text>
</comment>
<name>A0ABW9GIK6_9MICO</name>
<feature type="region of interest" description="Disordered" evidence="7">
    <location>
        <begin position="117"/>
        <end position="141"/>
    </location>
</feature>
<organism evidence="9 10">
    <name type="scientific">Microbacterium mcarthurae</name>
    <dbReference type="NCBI Taxonomy" id="3035918"/>
    <lineage>
        <taxon>Bacteria</taxon>
        <taxon>Bacillati</taxon>
        <taxon>Actinomycetota</taxon>
        <taxon>Actinomycetes</taxon>
        <taxon>Micrococcales</taxon>
        <taxon>Microbacteriaceae</taxon>
        <taxon>Microbacterium</taxon>
    </lineage>
</organism>
<feature type="compositionally biased region" description="Basic and acidic residues" evidence="7">
    <location>
        <begin position="200"/>
        <end position="211"/>
    </location>
</feature>
<comment type="caution">
    <text evidence="9">The sequence shown here is derived from an EMBL/GenBank/DDBJ whole genome shotgun (WGS) entry which is preliminary data.</text>
</comment>
<feature type="compositionally biased region" description="Acidic residues" evidence="7">
    <location>
        <begin position="122"/>
        <end position="139"/>
    </location>
</feature>
<dbReference type="RefSeq" id="WP_408905529.1">
    <property type="nucleotide sequence ID" value="NZ_JAROCE010000002.1"/>
</dbReference>
<feature type="transmembrane region" description="Helical" evidence="8">
    <location>
        <begin position="30"/>
        <end position="50"/>
    </location>
</feature>
<evidence type="ECO:0000256" key="1">
    <source>
        <dbReference type="ARBA" id="ARBA00004651"/>
    </source>
</evidence>
<evidence type="ECO:0000256" key="5">
    <source>
        <dbReference type="ARBA" id="ARBA00022989"/>
    </source>
</evidence>
<dbReference type="EMBL" id="JAROCE010000002">
    <property type="protein sequence ID" value="MFM2720685.1"/>
    <property type="molecule type" value="Genomic_DNA"/>
</dbReference>
<dbReference type="NCBIfam" id="NF005929">
    <property type="entry name" value="PRK07946.1"/>
    <property type="match status" value="1"/>
</dbReference>
<feature type="compositionally biased region" description="Basic and acidic residues" evidence="7">
    <location>
        <begin position="171"/>
        <end position="193"/>
    </location>
</feature>
<dbReference type="InterPro" id="IPR050601">
    <property type="entry name" value="CPA3_antiporter_subunitC"/>
</dbReference>
<dbReference type="PANTHER" id="PTHR34583">
    <property type="entry name" value="ANTIPORTER SUBUNIT MNHC2-RELATED"/>
    <property type="match status" value="1"/>
</dbReference>
<evidence type="ECO:0000256" key="6">
    <source>
        <dbReference type="ARBA" id="ARBA00023136"/>
    </source>
</evidence>
<keyword evidence="5 8" id="KW-1133">Transmembrane helix</keyword>
<evidence type="ECO:0000256" key="2">
    <source>
        <dbReference type="ARBA" id="ARBA00010388"/>
    </source>
</evidence>